<dbReference type="OrthoDB" id="1260929at2"/>
<accession>A0A1I1S2N4</accession>
<evidence type="ECO:0000256" key="1">
    <source>
        <dbReference type="SAM" id="SignalP"/>
    </source>
</evidence>
<feature type="chain" id="PRO_5011686954" description="DUF5666 domain-containing protein" evidence="1">
    <location>
        <begin position="25"/>
        <end position="105"/>
    </location>
</feature>
<evidence type="ECO:0000313" key="2">
    <source>
        <dbReference type="EMBL" id="SFD40796.1"/>
    </source>
</evidence>
<dbReference type="STRING" id="739143.SAMN05216297_107299"/>
<organism evidence="2 3">
    <name type="scientific">Flavobacterium phragmitis</name>
    <dbReference type="NCBI Taxonomy" id="739143"/>
    <lineage>
        <taxon>Bacteria</taxon>
        <taxon>Pseudomonadati</taxon>
        <taxon>Bacteroidota</taxon>
        <taxon>Flavobacteriia</taxon>
        <taxon>Flavobacteriales</taxon>
        <taxon>Flavobacteriaceae</taxon>
        <taxon>Flavobacterium</taxon>
    </lineage>
</organism>
<dbReference type="AlphaFoldDB" id="A0A1I1S2N4"/>
<keyword evidence="1" id="KW-0732">Signal</keyword>
<feature type="signal peptide" evidence="1">
    <location>
        <begin position="1"/>
        <end position="24"/>
    </location>
</feature>
<reference evidence="3" key="1">
    <citation type="submission" date="2016-10" db="EMBL/GenBank/DDBJ databases">
        <authorList>
            <person name="Varghese N."/>
            <person name="Submissions S."/>
        </authorList>
    </citation>
    <scope>NUCLEOTIDE SEQUENCE [LARGE SCALE GENOMIC DNA]</scope>
    <source>
        <strain evidence="3">CGMCC 1.10370</strain>
    </source>
</reference>
<name>A0A1I1S2N4_9FLAO</name>
<proteinExistence type="predicted"/>
<evidence type="ECO:0000313" key="3">
    <source>
        <dbReference type="Proteomes" id="UP000199672"/>
    </source>
</evidence>
<dbReference type="Proteomes" id="UP000199672">
    <property type="component" value="Unassembled WGS sequence"/>
</dbReference>
<dbReference type="RefSeq" id="WP_091494796.1">
    <property type="nucleotide sequence ID" value="NZ_FOMH01000007.1"/>
</dbReference>
<keyword evidence="3" id="KW-1185">Reference proteome</keyword>
<evidence type="ECO:0008006" key="4">
    <source>
        <dbReference type="Google" id="ProtNLM"/>
    </source>
</evidence>
<dbReference type="PROSITE" id="PS51257">
    <property type="entry name" value="PROKAR_LIPOPROTEIN"/>
    <property type="match status" value="1"/>
</dbReference>
<gene>
    <name evidence="2" type="ORF">SAMN05216297_107299</name>
</gene>
<protein>
    <recommendedName>
        <fullName evidence="4">DUF5666 domain-containing protein</fullName>
    </recommendedName>
</protein>
<sequence>MKNLKRITLLAVIMAFVISCTTMKNDSNATISGKVESIEGGKDGYTAKITTDAKEVYFATISIVNVGGPQNYKQLKIGDVVAVKGEKWKTDDENHIKVTEIVSVK</sequence>
<dbReference type="EMBL" id="FOMH01000007">
    <property type="protein sequence ID" value="SFD40796.1"/>
    <property type="molecule type" value="Genomic_DNA"/>
</dbReference>